<dbReference type="InterPro" id="IPR051547">
    <property type="entry name" value="TDP2-like"/>
</dbReference>
<keyword evidence="10" id="KW-0255">Endonuclease</keyword>
<dbReference type="Pfam" id="PF03372">
    <property type="entry name" value="Exo_endo_phos"/>
    <property type="match status" value="1"/>
</dbReference>
<dbReference type="AlphaFoldDB" id="A0A7U9XW20"/>
<evidence type="ECO:0000256" key="2">
    <source>
        <dbReference type="ARBA" id="ARBA00001946"/>
    </source>
</evidence>
<sequence length="364" mass="41492">MKIIKILSKVVLALIVIAGIFVGTLTVFEYRPDDLETVQISNNQEETINLDQIYQIMTFNIGYAGLGEDEDFVMDGGQKGRADSLSVVEDYFEGIKGILNDYPSDFYLLQEVDHKARRSYNLNEVDGIKESLGDMYSSQYALNFKSIFVPFPLSLTDYIGSVESGIQTLTKYDVSDSERHQFPGAFSWPLRVANLKRAMMVSSFEINGSDKELIIVNLHMSAYDSDGSLRDQEMAYLKAFLEEQKQLGNYVVVGGDFNQTFPEAANLYPVNSDFYEAYTIEDEFIPNGYRFEVDLSEPTCRLLNQPYDKDSENTQYYLIDGFIVSDNIELTQVEPLTAYNVMTINHEFLYSDHNPVVMKFKLID</sequence>
<evidence type="ECO:0000256" key="3">
    <source>
        <dbReference type="ARBA" id="ARBA00022722"/>
    </source>
</evidence>
<dbReference type="GO" id="GO:0046872">
    <property type="term" value="F:metal ion binding"/>
    <property type="evidence" value="ECO:0007669"/>
    <property type="project" value="UniProtKB-KW"/>
</dbReference>
<dbReference type="InterPro" id="IPR036691">
    <property type="entry name" value="Endo/exonu/phosph_ase_sf"/>
</dbReference>
<keyword evidence="8" id="KW-0234">DNA repair</keyword>
<dbReference type="GO" id="GO:0006281">
    <property type="term" value="P:DNA repair"/>
    <property type="evidence" value="ECO:0007669"/>
    <property type="project" value="UniProtKB-KW"/>
</dbReference>
<dbReference type="EMBL" id="AP024412">
    <property type="protein sequence ID" value="BCR35901.1"/>
    <property type="molecule type" value="Genomic_DNA"/>
</dbReference>
<accession>A0A7U9XW20</accession>
<comment type="cofactor">
    <cofactor evidence="2">
        <name>Mg(2+)</name>
        <dbReference type="ChEBI" id="CHEBI:18420"/>
    </cofactor>
</comment>
<keyword evidence="4" id="KW-0479">Metal-binding</keyword>
<proteinExistence type="predicted"/>
<evidence type="ECO:0000256" key="4">
    <source>
        <dbReference type="ARBA" id="ARBA00022723"/>
    </source>
</evidence>
<keyword evidence="6" id="KW-0378">Hydrolase</keyword>
<evidence type="ECO:0000256" key="8">
    <source>
        <dbReference type="ARBA" id="ARBA00023204"/>
    </source>
</evidence>
<name>A0A7U9XW20_9MOLU</name>
<evidence type="ECO:0000256" key="7">
    <source>
        <dbReference type="ARBA" id="ARBA00022842"/>
    </source>
</evidence>
<dbReference type="Proteomes" id="UP000620133">
    <property type="component" value="Chromosome"/>
</dbReference>
<dbReference type="GO" id="GO:0004519">
    <property type="term" value="F:endonuclease activity"/>
    <property type="evidence" value="ECO:0007669"/>
    <property type="project" value="UniProtKB-KW"/>
</dbReference>
<dbReference type="PANTHER" id="PTHR15822:SF4">
    <property type="entry name" value="TYROSYL-DNA PHOSPHODIESTERASE 2"/>
    <property type="match status" value="1"/>
</dbReference>
<protein>
    <submittedName>
        <fullName evidence="10">Endonuclease subunit UvrC</fullName>
    </submittedName>
</protein>
<evidence type="ECO:0000256" key="5">
    <source>
        <dbReference type="ARBA" id="ARBA00022763"/>
    </source>
</evidence>
<evidence type="ECO:0000256" key="6">
    <source>
        <dbReference type="ARBA" id="ARBA00022801"/>
    </source>
</evidence>
<comment type="cofactor">
    <cofactor evidence="1">
        <name>Mn(2+)</name>
        <dbReference type="ChEBI" id="CHEBI:29035"/>
    </cofactor>
</comment>
<keyword evidence="3" id="KW-0540">Nuclease</keyword>
<reference evidence="10" key="1">
    <citation type="submission" date="2021-01" db="EMBL/GenBank/DDBJ databases">
        <title>Draft genome sequence of Acholeplasmataceae bacterium strain Mahy22.</title>
        <authorList>
            <person name="Watanabe M."/>
            <person name="Kojima H."/>
            <person name="Fukui M."/>
        </authorList>
    </citation>
    <scope>NUCLEOTIDE SEQUENCE</scope>
    <source>
        <strain evidence="10">Mahy22</strain>
    </source>
</reference>
<keyword evidence="7" id="KW-0460">Magnesium</keyword>
<dbReference type="KEGG" id="manr:MPAN_007940"/>
<dbReference type="RefSeq" id="WP_176238732.1">
    <property type="nucleotide sequence ID" value="NZ_AP024412.1"/>
</dbReference>
<organism evidence="10 11">
    <name type="scientific">Mariniplasma anaerobium</name>
    <dbReference type="NCBI Taxonomy" id="2735436"/>
    <lineage>
        <taxon>Bacteria</taxon>
        <taxon>Bacillati</taxon>
        <taxon>Mycoplasmatota</taxon>
        <taxon>Mollicutes</taxon>
        <taxon>Acholeplasmatales</taxon>
        <taxon>Acholeplasmataceae</taxon>
        <taxon>Mariniplasma</taxon>
    </lineage>
</organism>
<feature type="domain" description="Endonuclease/exonuclease/phosphatase" evidence="9">
    <location>
        <begin position="57"/>
        <end position="353"/>
    </location>
</feature>
<keyword evidence="11" id="KW-1185">Reference proteome</keyword>
<evidence type="ECO:0000256" key="1">
    <source>
        <dbReference type="ARBA" id="ARBA00001936"/>
    </source>
</evidence>
<dbReference type="PANTHER" id="PTHR15822">
    <property type="entry name" value="TRAF AND TNF RECEPTOR-ASSOCIATED PROTEIN"/>
    <property type="match status" value="1"/>
</dbReference>
<evidence type="ECO:0000313" key="11">
    <source>
        <dbReference type="Proteomes" id="UP000620133"/>
    </source>
</evidence>
<dbReference type="GO" id="GO:0016787">
    <property type="term" value="F:hydrolase activity"/>
    <property type="evidence" value="ECO:0007669"/>
    <property type="project" value="UniProtKB-KW"/>
</dbReference>
<gene>
    <name evidence="10" type="ORF">MPAN_007940</name>
</gene>
<evidence type="ECO:0000313" key="10">
    <source>
        <dbReference type="EMBL" id="BCR35901.1"/>
    </source>
</evidence>
<dbReference type="InterPro" id="IPR005135">
    <property type="entry name" value="Endo/exonuclease/phosphatase"/>
</dbReference>
<dbReference type="Gene3D" id="3.60.10.10">
    <property type="entry name" value="Endonuclease/exonuclease/phosphatase"/>
    <property type="match status" value="1"/>
</dbReference>
<evidence type="ECO:0000259" key="9">
    <source>
        <dbReference type="Pfam" id="PF03372"/>
    </source>
</evidence>
<keyword evidence="5" id="KW-0227">DNA damage</keyword>
<dbReference type="SUPFAM" id="SSF56219">
    <property type="entry name" value="DNase I-like"/>
    <property type="match status" value="1"/>
</dbReference>